<gene>
    <name evidence="1" type="ORF">N7G274_010058</name>
</gene>
<dbReference type="EMBL" id="JBEFKJ010000043">
    <property type="protein sequence ID" value="KAL2037195.1"/>
    <property type="molecule type" value="Genomic_DNA"/>
</dbReference>
<protein>
    <submittedName>
        <fullName evidence="1">Uncharacterized protein</fullName>
    </submittedName>
</protein>
<sequence length="102" mass="11094">MDDARRRVYSSVLVVFNLPCSSVLCLLRRSGPDRCVGDGHGKGCGLLLCESCAMTLVNEHDGVLEGLMNQLKRDEADGSFGLRADTDFLHPKGELLRRMAAG</sequence>
<organism evidence="1 2">
    <name type="scientific">Stereocaulon virgatum</name>
    <dbReference type="NCBI Taxonomy" id="373712"/>
    <lineage>
        <taxon>Eukaryota</taxon>
        <taxon>Fungi</taxon>
        <taxon>Dikarya</taxon>
        <taxon>Ascomycota</taxon>
        <taxon>Pezizomycotina</taxon>
        <taxon>Lecanoromycetes</taxon>
        <taxon>OSLEUM clade</taxon>
        <taxon>Lecanoromycetidae</taxon>
        <taxon>Lecanorales</taxon>
        <taxon>Lecanorineae</taxon>
        <taxon>Stereocaulaceae</taxon>
        <taxon>Stereocaulon</taxon>
    </lineage>
</organism>
<comment type="caution">
    <text evidence="1">The sequence shown here is derived from an EMBL/GenBank/DDBJ whole genome shotgun (WGS) entry which is preliminary data.</text>
</comment>
<reference evidence="1 2" key="1">
    <citation type="submission" date="2024-09" db="EMBL/GenBank/DDBJ databases">
        <title>Rethinking Asexuality: The Enigmatic Case of Functional Sexual Genes in Lepraria (Stereocaulaceae).</title>
        <authorList>
            <person name="Doellman M."/>
            <person name="Sun Y."/>
            <person name="Barcenas-Pena A."/>
            <person name="Lumbsch H.T."/>
            <person name="Grewe F."/>
        </authorList>
    </citation>
    <scope>NUCLEOTIDE SEQUENCE [LARGE SCALE GENOMIC DNA]</scope>
    <source>
        <strain evidence="1 2">Mercado 3170</strain>
    </source>
</reference>
<name>A0ABR3ZVL7_9LECA</name>
<keyword evidence="2" id="KW-1185">Reference proteome</keyword>
<evidence type="ECO:0000313" key="2">
    <source>
        <dbReference type="Proteomes" id="UP001590950"/>
    </source>
</evidence>
<accession>A0ABR3ZVL7</accession>
<dbReference type="Proteomes" id="UP001590950">
    <property type="component" value="Unassembled WGS sequence"/>
</dbReference>
<evidence type="ECO:0000313" key="1">
    <source>
        <dbReference type="EMBL" id="KAL2037195.1"/>
    </source>
</evidence>
<proteinExistence type="predicted"/>